<keyword evidence="2" id="KW-1185">Reference proteome</keyword>
<dbReference type="AlphaFoldDB" id="A0A3A4JUD3"/>
<evidence type="ECO:0000313" key="2">
    <source>
        <dbReference type="Proteomes" id="UP000266677"/>
    </source>
</evidence>
<accession>A0A3A4JUD3</accession>
<gene>
    <name evidence="1" type="ORF">D5S18_21105</name>
</gene>
<dbReference type="EMBL" id="QZFU01000023">
    <property type="protein sequence ID" value="RJO73676.1"/>
    <property type="molecule type" value="Genomic_DNA"/>
</dbReference>
<dbReference type="Proteomes" id="UP000266677">
    <property type="component" value="Unassembled WGS sequence"/>
</dbReference>
<protein>
    <recommendedName>
        <fullName evidence="3">GAF domain-containing protein</fullName>
    </recommendedName>
</protein>
<dbReference type="InterPro" id="IPR029016">
    <property type="entry name" value="GAF-like_dom_sf"/>
</dbReference>
<comment type="caution">
    <text evidence="1">The sequence shown here is derived from an EMBL/GenBank/DDBJ whole genome shotgun (WGS) entry which is preliminary data.</text>
</comment>
<evidence type="ECO:0000313" key="1">
    <source>
        <dbReference type="EMBL" id="RJO73676.1"/>
    </source>
</evidence>
<sequence>MEVFMLTVLRAVVREIAAKYRTRPPVRDSVVQVRRAHHLASAVRFGMTHPAAIRRLHAATQALARPCGLEQLLERALEGAIELTGADFGEVRLVDPETGILRMVAHHGAEQFAVEAGKTPEDETPFGSVGSTPLFAFHGELIGMITTRTRRTRHLSGRERRIMQLFGDAAGDAIARGLGPSDDADPIGRALMLALLAPSWTPGLSGVQFPPGTRVFREHEVGAKVTVSEFAGDIVNKLYSVGLTLHGARSLLREGPAGDRVDSAVADLDETIRQIYRDVFHVVADDLRD</sequence>
<organism evidence="1 2">
    <name type="scientific">Nocardia panacis</name>
    <dbReference type="NCBI Taxonomy" id="2340916"/>
    <lineage>
        <taxon>Bacteria</taxon>
        <taxon>Bacillati</taxon>
        <taxon>Actinomycetota</taxon>
        <taxon>Actinomycetes</taxon>
        <taxon>Mycobacteriales</taxon>
        <taxon>Nocardiaceae</taxon>
        <taxon>Nocardia</taxon>
    </lineage>
</organism>
<dbReference type="Gene3D" id="3.30.450.40">
    <property type="match status" value="2"/>
</dbReference>
<dbReference type="SUPFAM" id="SSF55781">
    <property type="entry name" value="GAF domain-like"/>
    <property type="match status" value="1"/>
</dbReference>
<proteinExistence type="predicted"/>
<name>A0A3A4JUD3_9NOCA</name>
<reference evidence="1 2" key="1">
    <citation type="submission" date="2018-09" db="EMBL/GenBank/DDBJ databases">
        <title>YIM PH21274 draft genome.</title>
        <authorList>
            <person name="Miao C."/>
        </authorList>
    </citation>
    <scope>NUCLEOTIDE SEQUENCE [LARGE SCALE GENOMIC DNA]</scope>
    <source>
        <strain evidence="1 2">YIM PH 21724</strain>
    </source>
</reference>
<evidence type="ECO:0008006" key="3">
    <source>
        <dbReference type="Google" id="ProtNLM"/>
    </source>
</evidence>